<comment type="PTM">
    <text evidence="5">Methylated by PrmC. Methylation increases the termination efficiency of RF2.</text>
</comment>
<dbReference type="InterPro" id="IPR004374">
    <property type="entry name" value="PrfB"/>
</dbReference>
<dbReference type="PANTHER" id="PTHR43116">
    <property type="entry name" value="PEPTIDE CHAIN RELEASE FACTOR 2"/>
    <property type="match status" value="1"/>
</dbReference>
<dbReference type="OrthoDB" id="9806673at2"/>
<dbReference type="Proteomes" id="UP000216339">
    <property type="component" value="Unassembled WGS sequence"/>
</dbReference>
<evidence type="ECO:0000256" key="2">
    <source>
        <dbReference type="ARBA" id="ARBA00022481"/>
    </source>
</evidence>
<comment type="subcellular location">
    <subcellularLocation>
        <location evidence="5">Cytoplasm</location>
    </subcellularLocation>
</comment>
<dbReference type="AlphaFoldDB" id="A0A271J3S1"/>
<dbReference type="EMBL" id="MQWD01000001">
    <property type="protein sequence ID" value="PAP77684.1"/>
    <property type="molecule type" value="Genomic_DNA"/>
</dbReference>
<dbReference type="SUPFAM" id="SSF75620">
    <property type="entry name" value="Release factor"/>
    <property type="match status" value="1"/>
</dbReference>
<comment type="caution">
    <text evidence="9">The sequence shown here is derived from an EMBL/GenBank/DDBJ whole genome shotgun (WGS) entry which is preliminary data.</text>
</comment>
<evidence type="ECO:0000256" key="1">
    <source>
        <dbReference type="ARBA" id="ARBA00010835"/>
    </source>
</evidence>
<evidence type="ECO:0000256" key="7">
    <source>
        <dbReference type="SAM" id="Coils"/>
    </source>
</evidence>
<name>A0A271J3S1_9BACT</name>
<gene>
    <name evidence="5" type="primary">prfB</name>
    <name evidence="9" type="ORF">BSZ37_15160</name>
</gene>
<feature type="coiled-coil region" evidence="7">
    <location>
        <begin position="73"/>
        <end position="106"/>
    </location>
</feature>
<dbReference type="PANTHER" id="PTHR43116:SF3">
    <property type="entry name" value="CLASS I PEPTIDE CHAIN RELEASE FACTOR"/>
    <property type="match status" value="1"/>
</dbReference>
<dbReference type="SMART" id="SM00937">
    <property type="entry name" value="PCRF"/>
    <property type="match status" value="1"/>
</dbReference>
<dbReference type="GO" id="GO:0005737">
    <property type="term" value="C:cytoplasm"/>
    <property type="evidence" value="ECO:0007669"/>
    <property type="project" value="UniProtKB-SubCell"/>
</dbReference>
<keyword evidence="7" id="KW-0175">Coiled coil</keyword>
<dbReference type="Pfam" id="PF03462">
    <property type="entry name" value="PCRF"/>
    <property type="match status" value="1"/>
</dbReference>
<evidence type="ECO:0000256" key="3">
    <source>
        <dbReference type="ARBA" id="ARBA00022490"/>
    </source>
</evidence>
<dbReference type="Gene3D" id="3.30.160.20">
    <property type="match status" value="1"/>
</dbReference>
<feature type="domain" description="Peptide chain release factor" evidence="8">
    <location>
        <begin position="75"/>
        <end position="185"/>
    </location>
</feature>
<dbReference type="InterPro" id="IPR005139">
    <property type="entry name" value="PCRF"/>
</dbReference>
<reference evidence="9 10" key="1">
    <citation type="submission" date="2016-11" db="EMBL/GenBank/DDBJ databases">
        <title>Study of marine rhodopsin-containing bacteria.</title>
        <authorList>
            <person name="Yoshizawa S."/>
            <person name="Kumagai Y."/>
            <person name="Kogure K."/>
        </authorList>
    </citation>
    <scope>NUCLEOTIDE SEQUENCE [LARGE SCALE GENOMIC DNA]</scope>
    <source>
        <strain evidence="9 10">SAORIC-28</strain>
    </source>
</reference>
<dbReference type="HAMAP" id="MF_00094">
    <property type="entry name" value="Rel_fac_2"/>
    <property type="match status" value="1"/>
</dbReference>
<dbReference type="NCBIfam" id="TIGR00020">
    <property type="entry name" value="prfB"/>
    <property type="match status" value="1"/>
</dbReference>
<sequence length="369" mass="40988">MPDLSARVDALGRLLNIAGRRQRLDGLKARRLEPGFWDDPEAAAGVEQEISAETDWVDAFDAVAEKRDDVETLKEMQAEVDDADLGAEIEREEAALEKALDALELRGMLAGPDDHRTAILTINSGAGGTDAQDWADMLLRMYTRYAERHGYSPTLLEYQEGEEAGIKSASLRVDGRFAYGYLRAESGVHRLVRISPFGSADKRQTSFASVFVYPEIDDAIEVDINPADLELQTFRSGGKGGQNVNKVETGARYVWTGTLSNGQEERVVAESTEQRSQLQNRDRAMQMLKSRIYALEQAIREAAKDAEEAGKKKIEWGSQIRSYVFQPYTMVNDHRTEVKVGDVQGVMDGDLDAFIKAYLLQETGREVGG</sequence>
<comment type="function">
    <text evidence="5">Peptide chain release factor 2 directs the termination of translation in response to the peptide chain termination codons UGA and UAA.</text>
</comment>
<dbReference type="InterPro" id="IPR045853">
    <property type="entry name" value="Pep_chain_release_fac_I_sf"/>
</dbReference>
<keyword evidence="2 5" id="KW-0488">Methylation</keyword>
<feature type="modified residue" description="N5-methylglutamine" evidence="5">
    <location>
        <position position="242"/>
    </location>
</feature>
<evidence type="ECO:0000259" key="8">
    <source>
        <dbReference type="SMART" id="SM00937"/>
    </source>
</evidence>
<dbReference type="GO" id="GO:0016149">
    <property type="term" value="F:translation release factor activity, codon specific"/>
    <property type="evidence" value="ECO:0007669"/>
    <property type="project" value="UniProtKB-UniRule"/>
</dbReference>
<dbReference type="Pfam" id="PF00472">
    <property type="entry name" value="RF-1"/>
    <property type="match status" value="1"/>
</dbReference>
<evidence type="ECO:0000256" key="6">
    <source>
        <dbReference type="NCBIfam" id="TIGR00020"/>
    </source>
</evidence>
<keyword evidence="10" id="KW-1185">Reference proteome</keyword>
<dbReference type="FunFam" id="3.30.160.20:FF:000040">
    <property type="entry name" value="Peptide chain release factor 2"/>
    <property type="match status" value="1"/>
</dbReference>
<dbReference type="Gene3D" id="3.30.70.1660">
    <property type="match status" value="1"/>
</dbReference>
<evidence type="ECO:0000256" key="4">
    <source>
        <dbReference type="ARBA" id="ARBA00022917"/>
    </source>
</evidence>
<evidence type="ECO:0000313" key="10">
    <source>
        <dbReference type="Proteomes" id="UP000216339"/>
    </source>
</evidence>
<accession>A0A271J3S1</accession>
<comment type="similarity">
    <text evidence="1 5">Belongs to the prokaryotic/mitochondrial release factor family.</text>
</comment>
<organism evidence="9 10">
    <name type="scientific">Rubrivirga marina</name>
    <dbReference type="NCBI Taxonomy" id="1196024"/>
    <lineage>
        <taxon>Bacteria</taxon>
        <taxon>Pseudomonadati</taxon>
        <taxon>Rhodothermota</taxon>
        <taxon>Rhodothermia</taxon>
        <taxon>Rhodothermales</taxon>
        <taxon>Rubricoccaceae</taxon>
        <taxon>Rubrivirga</taxon>
    </lineage>
</organism>
<keyword evidence="3 5" id="KW-0963">Cytoplasm</keyword>
<keyword evidence="4 5" id="KW-0648">Protein biosynthesis</keyword>
<dbReference type="Gene3D" id="1.20.58.410">
    <property type="entry name" value="Release factor"/>
    <property type="match status" value="1"/>
</dbReference>
<dbReference type="InterPro" id="IPR000352">
    <property type="entry name" value="Pep_chain_release_fac_I"/>
</dbReference>
<proteinExistence type="inferred from homology"/>
<evidence type="ECO:0000256" key="5">
    <source>
        <dbReference type="HAMAP-Rule" id="MF_00094"/>
    </source>
</evidence>
<protein>
    <recommendedName>
        <fullName evidence="5 6">Peptide chain release factor 2</fullName>
        <shortName evidence="5">RF-2</shortName>
    </recommendedName>
</protein>
<evidence type="ECO:0000313" key="9">
    <source>
        <dbReference type="EMBL" id="PAP77684.1"/>
    </source>
</evidence>
<dbReference type="RefSeq" id="WP_095511352.1">
    <property type="nucleotide sequence ID" value="NZ_MQWD01000001.1"/>
</dbReference>